<accession>U1PAN7</accession>
<dbReference type="InterPro" id="IPR051540">
    <property type="entry name" value="S-2-haloacid_dehalogenase"/>
</dbReference>
<dbReference type="NCBIfam" id="TIGR01549">
    <property type="entry name" value="HAD-SF-IA-v1"/>
    <property type="match status" value="1"/>
</dbReference>
<dbReference type="InterPro" id="IPR006439">
    <property type="entry name" value="HAD-SF_hydro_IA"/>
</dbReference>
<sequence length="242" mass="25869">MRFLVTTESCTLFHVGIFKSIFINTIVVAVTFDLFDTLVTVSRPTDPAAAVASELQARGVTVPSDWKTAYRTMHIETQPGSEVPLSAHVAAALQSRNVSASTNRIRRAVTAAFDPTVQTRPNAVAAVETAMAQGPVGILSNCSVTQLVHRTLNRSDIDCSLVDAVVTSVDCGWRKPHPHAFQAIAKALGVDPVNVVHIGDDTDTDGGITDVGGDFYDVTECSFDQIITSIDNDLNDTGNNIN</sequence>
<evidence type="ECO:0000256" key="3">
    <source>
        <dbReference type="SAM" id="Phobius"/>
    </source>
</evidence>
<evidence type="ECO:0000313" key="5">
    <source>
        <dbReference type="Proteomes" id="UP000030649"/>
    </source>
</evidence>
<evidence type="ECO:0000256" key="1">
    <source>
        <dbReference type="ARBA" id="ARBA00007958"/>
    </source>
</evidence>
<dbReference type="Proteomes" id="UP000030649">
    <property type="component" value="Unassembled WGS sequence"/>
</dbReference>
<evidence type="ECO:0000313" key="4">
    <source>
        <dbReference type="EMBL" id="ERG90622.1"/>
    </source>
</evidence>
<keyword evidence="3" id="KW-1133">Transmembrane helix</keyword>
<keyword evidence="3" id="KW-0472">Membrane</keyword>
<dbReference type="EMBL" id="KE356560">
    <property type="protein sequence ID" value="ERG90622.1"/>
    <property type="molecule type" value="Genomic_DNA"/>
</dbReference>
<dbReference type="GO" id="GO:0016787">
    <property type="term" value="F:hydrolase activity"/>
    <property type="evidence" value="ECO:0007669"/>
    <property type="project" value="UniProtKB-KW"/>
</dbReference>
<dbReference type="Pfam" id="PF00702">
    <property type="entry name" value="Hydrolase"/>
    <property type="match status" value="1"/>
</dbReference>
<protein>
    <submittedName>
        <fullName evidence="4">Haloacid dehalogenase family protein</fullName>
    </submittedName>
</protein>
<dbReference type="Gene3D" id="1.20.120.710">
    <property type="entry name" value="Haloacid dehalogenase hydrolase-like domain"/>
    <property type="match status" value="1"/>
</dbReference>
<name>U1PAN7_9EURY</name>
<dbReference type="AlphaFoldDB" id="U1PAN7"/>
<comment type="similarity">
    <text evidence="1">Belongs to the HAD-like hydrolase superfamily.</text>
</comment>
<dbReference type="Gene3D" id="3.40.50.1000">
    <property type="entry name" value="HAD superfamily/HAD-like"/>
    <property type="match status" value="1"/>
</dbReference>
<dbReference type="InterPro" id="IPR036412">
    <property type="entry name" value="HAD-like_sf"/>
</dbReference>
<feature type="transmembrane region" description="Helical" evidence="3">
    <location>
        <begin position="12"/>
        <end position="35"/>
    </location>
</feature>
<gene>
    <name evidence="4" type="ORF">J07HQW1_00646</name>
</gene>
<dbReference type="SUPFAM" id="SSF56784">
    <property type="entry name" value="HAD-like"/>
    <property type="match status" value="1"/>
</dbReference>
<evidence type="ECO:0000256" key="2">
    <source>
        <dbReference type="ARBA" id="ARBA00022801"/>
    </source>
</evidence>
<dbReference type="STRING" id="1238424.J07HQW1_00646"/>
<dbReference type="PANTHER" id="PTHR43316">
    <property type="entry name" value="HYDROLASE, HALOACID DELAHOGENASE-RELATED"/>
    <property type="match status" value="1"/>
</dbReference>
<keyword evidence="3" id="KW-0812">Transmembrane</keyword>
<dbReference type="HOGENOM" id="CLU_100099_0_0_2"/>
<dbReference type="InterPro" id="IPR023214">
    <property type="entry name" value="HAD_sf"/>
</dbReference>
<keyword evidence="2" id="KW-0378">Hydrolase</keyword>
<reference evidence="4 5" key="1">
    <citation type="journal article" date="2013" name="PLoS ONE">
        <title>Assembly-driven community genomics of a hypersaline microbial ecosystem.</title>
        <authorList>
            <person name="Podell S."/>
            <person name="Ugalde J.A."/>
            <person name="Narasingarao P."/>
            <person name="Banfield J.F."/>
            <person name="Heidelberg K.B."/>
            <person name="Allen E.E."/>
        </authorList>
    </citation>
    <scope>NUCLEOTIDE SEQUENCE [LARGE SCALE GENOMIC DNA]</scope>
    <source>
        <strain evidence="5">J07HQW1</strain>
    </source>
</reference>
<dbReference type="PANTHER" id="PTHR43316:SF3">
    <property type="entry name" value="HALOACID DEHALOGENASE, TYPE II (AFU_ORTHOLOGUE AFUA_2G07750)-RELATED"/>
    <property type="match status" value="1"/>
</dbReference>
<organism evidence="4 5">
    <name type="scientific">Haloquadratum walsbyi J07HQW1</name>
    <dbReference type="NCBI Taxonomy" id="1238424"/>
    <lineage>
        <taxon>Archaea</taxon>
        <taxon>Methanobacteriati</taxon>
        <taxon>Methanobacteriota</taxon>
        <taxon>Stenosarchaea group</taxon>
        <taxon>Halobacteria</taxon>
        <taxon>Halobacteriales</taxon>
        <taxon>Haloferacaceae</taxon>
        <taxon>Haloquadratum</taxon>
    </lineage>
</organism>
<proteinExistence type="inferred from homology"/>